<reference evidence="2" key="1">
    <citation type="submission" date="2016-10" db="EMBL/GenBank/DDBJ databases">
        <authorList>
            <person name="Varghese N."/>
            <person name="Submissions S."/>
        </authorList>
    </citation>
    <scope>NUCLEOTIDE SEQUENCE [LARGE SCALE GENOMIC DNA]</scope>
    <source>
        <strain evidence="2">CGMCC 4.578</strain>
    </source>
</reference>
<dbReference type="EMBL" id="FOFT01000016">
    <property type="protein sequence ID" value="SES47777.1"/>
    <property type="molecule type" value="Genomic_DNA"/>
</dbReference>
<gene>
    <name evidence="1" type="ORF">SAMN05216195_11625</name>
</gene>
<evidence type="ECO:0000313" key="2">
    <source>
        <dbReference type="Proteomes" id="UP000199028"/>
    </source>
</evidence>
<dbReference type="Proteomes" id="UP000199028">
    <property type="component" value="Unassembled WGS sequence"/>
</dbReference>
<protein>
    <submittedName>
        <fullName evidence="1">Uncharacterized protein</fullName>
    </submittedName>
</protein>
<keyword evidence="2" id="KW-1185">Reference proteome</keyword>
<organism evidence="1 2">
    <name type="scientific">Lentzea flaviverrucosa</name>
    <dbReference type="NCBI Taxonomy" id="200379"/>
    <lineage>
        <taxon>Bacteria</taxon>
        <taxon>Bacillati</taxon>
        <taxon>Actinomycetota</taxon>
        <taxon>Actinomycetes</taxon>
        <taxon>Pseudonocardiales</taxon>
        <taxon>Pseudonocardiaceae</taxon>
        <taxon>Lentzea</taxon>
    </lineage>
</organism>
<dbReference type="RefSeq" id="WP_090071123.1">
    <property type="nucleotide sequence ID" value="NZ_FOFT01000016.1"/>
</dbReference>
<name>A0A1H9XPQ3_9PSEU</name>
<proteinExistence type="predicted"/>
<accession>A0A1H9XPQ3</accession>
<evidence type="ECO:0000313" key="1">
    <source>
        <dbReference type="EMBL" id="SES47777.1"/>
    </source>
</evidence>
<sequence length="95" mass="10373">MVSERADLRRRYESKQLLEFFGSARLCWEPTLDDKGRPVPYEGATVEITAEVVAALGREGNAFGPNTVVPSQVARDVALALRGQAFLAAHGEDAR</sequence>
<dbReference type="AlphaFoldDB" id="A0A1H9XPQ3"/>